<accession>A0ABU8RUF1</accession>
<name>A0ABU8RUF1_9SPHN</name>
<gene>
    <name evidence="4" type="ORF">WG901_08630</name>
</gene>
<keyword evidence="1" id="KW-0677">Repeat</keyword>
<feature type="repeat" description="ANK" evidence="3">
    <location>
        <begin position="97"/>
        <end position="129"/>
    </location>
</feature>
<dbReference type="Proteomes" id="UP001361239">
    <property type="component" value="Unassembled WGS sequence"/>
</dbReference>
<evidence type="ECO:0000256" key="3">
    <source>
        <dbReference type="PROSITE-ProRule" id="PRU00023"/>
    </source>
</evidence>
<dbReference type="InterPro" id="IPR036770">
    <property type="entry name" value="Ankyrin_rpt-contain_sf"/>
</dbReference>
<dbReference type="Pfam" id="PF12796">
    <property type="entry name" value="Ank_2"/>
    <property type="match status" value="1"/>
</dbReference>
<dbReference type="PANTHER" id="PTHR24173">
    <property type="entry name" value="ANKYRIN REPEAT CONTAINING"/>
    <property type="match status" value="1"/>
</dbReference>
<dbReference type="PANTHER" id="PTHR24173:SF74">
    <property type="entry name" value="ANKYRIN REPEAT DOMAIN-CONTAINING PROTEIN 16"/>
    <property type="match status" value="1"/>
</dbReference>
<feature type="repeat" description="ANK" evidence="3">
    <location>
        <begin position="30"/>
        <end position="62"/>
    </location>
</feature>
<protein>
    <submittedName>
        <fullName evidence="4">Ankyrin repeat domain-containing protein</fullName>
    </submittedName>
</protein>
<dbReference type="RefSeq" id="WP_339586599.1">
    <property type="nucleotide sequence ID" value="NZ_JBBHJZ010000001.1"/>
</dbReference>
<dbReference type="PROSITE" id="PS50297">
    <property type="entry name" value="ANK_REP_REGION"/>
    <property type="match status" value="3"/>
</dbReference>
<organism evidence="4 5">
    <name type="scientific">Novosphingobium anseongense</name>
    <dbReference type="NCBI Taxonomy" id="3133436"/>
    <lineage>
        <taxon>Bacteria</taxon>
        <taxon>Pseudomonadati</taxon>
        <taxon>Pseudomonadota</taxon>
        <taxon>Alphaproteobacteria</taxon>
        <taxon>Sphingomonadales</taxon>
        <taxon>Sphingomonadaceae</taxon>
        <taxon>Novosphingobium</taxon>
    </lineage>
</organism>
<keyword evidence="2 3" id="KW-0040">ANK repeat</keyword>
<dbReference type="SMART" id="SM00248">
    <property type="entry name" value="ANK"/>
    <property type="match status" value="3"/>
</dbReference>
<dbReference type="EMBL" id="JBBHJZ010000001">
    <property type="protein sequence ID" value="MEJ5976697.1"/>
    <property type="molecule type" value="Genomic_DNA"/>
</dbReference>
<keyword evidence="5" id="KW-1185">Reference proteome</keyword>
<feature type="repeat" description="ANK" evidence="3">
    <location>
        <begin position="1"/>
        <end position="29"/>
    </location>
</feature>
<comment type="caution">
    <text evidence="4">The sequence shown here is derived from an EMBL/GenBank/DDBJ whole genome shotgun (WGS) entry which is preliminary data.</text>
</comment>
<dbReference type="InterPro" id="IPR002110">
    <property type="entry name" value="Ankyrin_rpt"/>
</dbReference>
<dbReference type="Pfam" id="PF00023">
    <property type="entry name" value="Ank"/>
    <property type="match status" value="1"/>
</dbReference>
<dbReference type="PROSITE" id="PS50088">
    <property type="entry name" value="ANK_REPEAT"/>
    <property type="match status" value="4"/>
</dbReference>
<evidence type="ECO:0000313" key="4">
    <source>
        <dbReference type="EMBL" id="MEJ5976697.1"/>
    </source>
</evidence>
<feature type="repeat" description="ANK" evidence="3">
    <location>
        <begin position="64"/>
        <end position="96"/>
    </location>
</feature>
<dbReference type="Gene3D" id="1.25.40.20">
    <property type="entry name" value="Ankyrin repeat-containing domain"/>
    <property type="match status" value="2"/>
</dbReference>
<reference evidence="4 5" key="1">
    <citation type="submission" date="2024-03" db="EMBL/GenBank/DDBJ databases">
        <authorList>
            <person name="Jo J.-H."/>
        </authorList>
    </citation>
    <scope>NUCLEOTIDE SEQUENCE [LARGE SCALE GENOMIC DNA]</scope>
    <source>
        <strain evidence="4 5">PS1R-30</strain>
    </source>
</reference>
<proteinExistence type="predicted"/>
<sequence length="158" mass="16187">MLFDAARLGRIDVLPALIQAGADVAALDPAGYSPLILSCYHGHVDAAHLFLAHGAPVDQQDGARGNTALMGAAFKGLGDIVELLLANGAQPDAANHAGQTALMFAALFGRAAIVDRLLARGADPHRPDAAGNSALSVAQSQANDLMAARLTTRSLARC</sequence>
<dbReference type="SUPFAM" id="SSF48403">
    <property type="entry name" value="Ankyrin repeat"/>
    <property type="match status" value="1"/>
</dbReference>
<evidence type="ECO:0000256" key="1">
    <source>
        <dbReference type="ARBA" id="ARBA00022737"/>
    </source>
</evidence>
<evidence type="ECO:0000313" key="5">
    <source>
        <dbReference type="Proteomes" id="UP001361239"/>
    </source>
</evidence>
<evidence type="ECO:0000256" key="2">
    <source>
        <dbReference type="ARBA" id="ARBA00023043"/>
    </source>
</evidence>